<dbReference type="STRING" id="225164.V4AC07"/>
<dbReference type="Pfam" id="PF02817">
    <property type="entry name" value="E3_binding"/>
    <property type="match status" value="1"/>
</dbReference>
<name>V4AC07_LOTGI</name>
<dbReference type="PROSITE" id="PS51826">
    <property type="entry name" value="PSBD"/>
    <property type="match status" value="1"/>
</dbReference>
<evidence type="ECO:0000256" key="2">
    <source>
        <dbReference type="ARBA" id="ARBA00004305"/>
    </source>
</evidence>
<dbReference type="Proteomes" id="UP000030746">
    <property type="component" value="Unassembled WGS sequence"/>
</dbReference>
<feature type="domain" description="Lipoyl-binding" evidence="12">
    <location>
        <begin position="1"/>
        <end position="76"/>
    </location>
</feature>
<feature type="domain" description="Peripheral subunit-binding (PSBD)" evidence="13">
    <location>
        <begin position="108"/>
        <end position="145"/>
    </location>
</feature>
<evidence type="ECO:0000256" key="7">
    <source>
        <dbReference type="ARBA" id="ARBA00023128"/>
    </source>
</evidence>
<comment type="catalytic activity">
    <reaction evidence="9">
        <text>N(6)-[(R)-dihydrolipoyl]-L-lysyl-[protein] + 2-methylpropanoyl-CoA = N(6)-[(R)-S(8)-2-methylpropanoyldihydrolipoyl]-L-lysyl-[protein] + CoA</text>
        <dbReference type="Rhea" id="RHEA:18865"/>
        <dbReference type="Rhea" id="RHEA-COMP:10475"/>
        <dbReference type="Rhea" id="RHEA-COMP:10497"/>
        <dbReference type="ChEBI" id="CHEBI:57287"/>
        <dbReference type="ChEBI" id="CHEBI:57338"/>
        <dbReference type="ChEBI" id="CHEBI:83100"/>
        <dbReference type="ChEBI" id="CHEBI:83142"/>
        <dbReference type="EC" id="2.3.1.168"/>
    </reaction>
    <physiologicalReaction direction="left-to-right" evidence="9">
        <dbReference type="Rhea" id="RHEA:18866"/>
    </physiologicalReaction>
</comment>
<dbReference type="InterPro" id="IPR004167">
    <property type="entry name" value="PSBD"/>
</dbReference>
<dbReference type="GO" id="GO:0043754">
    <property type="term" value="F:dihydrolipoamide branched chain acyltransferase activity"/>
    <property type="evidence" value="ECO:0007669"/>
    <property type="project" value="UniProtKB-EC"/>
</dbReference>
<feature type="region of interest" description="Disordered" evidence="11">
    <location>
        <begin position="154"/>
        <end position="184"/>
    </location>
</feature>
<evidence type="ECO:0000256" key="5">
    <source>
        <dbReference type="ARBA" id="ARBA00022823"/>
    </source>
</evidence>
<dbReference type="CDD" id="cd06849">
    <property type="entry name" value="lipoyl_domain"/>
    <property type="match status" value="1"/>
</dbReference>
<dbReference type="Pfam" id="PF00364">
    <property type="entry name" value="Biotin_lipoyl"/>
    <property type="match status" value="1"/>
</dbReference>
<keyword evidence="4 10" id="KW-0808">Transferase</keyword>
<evidence type="ECO:0000256" key="8">
    <source>
        <dbReference type="ARBA" id="ARBA00023315"/>
    </source>
</evidence>
<gene>
    <name evidence="14" type="ORF">LOTGIDRAFT_120617</name>
</gene>
<evidence type="ECO:0000256" key="1">
    <source>
        <dbReference type="ARBA" id="ARBA00001938"/>
    </source>
</evidence>
<comment type="cofactor">
    <cofactor evidence="1 10">
        <name>(R)-lipoate</name>
        <dbReference type="ChEBI" id="CHEBI:83088"/>
    </cofactor>
</comment>
<dbReference type="PANTHER" id="PTHR43178">
    <property type="entry name" value="DIHYDROLIPOAMIDE ACETYLTRANSFERASE COMPONENT OF PYRUVATE DEHYDROGENASE COMPLEX"/>
    <property type="match status" value="1"/>
</dbReference>
<evidence type="ECO:0000256" key="6">
    <source>
        <dbReference type="ARBA" id="ARBA00022946"/>
    </source>
</evidence>
<dbReference type="OMA" id="MPFCIKA"/>
<evidence type="ECO:0000256" key="10">
    <source>
        <dbReference type="RuleBase" id="RU003423"/>
    </source>
</evidence>
<dbReference type="HOGENOM" id="CLU_016733_10_0_1"/>
<comment type="subcellular location">
    <subcellularLocation>
        <location evidence="2">Mitochondrion matrix</location>
    </subcellularLocation>
</comment>
<dbReference type="FunFam" id="3.30.559.10:FF:000027">
    <property type="entry name" value="Dihydrolipoamide acetyltransferase component of pyruvate dehydrogenase complex"/>
    <property type="match status" value="1"/>
</dbReference>
<dbReference type="PROSITE" id="PS50968">
    <property type="entry name" value="BIOTINYL_LIPOYL"/>
    <property type="match status" value="1"/>
</dbReference>
<evidence type="ECO:0000259" key="13">
    <source>
        <dbReference type="PROSITE" id="PS51826"/>
    </source>
</evidence>
<keyword evidence="7" id="KW-0496">Mitochondrion</keyword>
<dbReference type="Gene3D" id="2.40.50.100">
    <property type="match status" value="1"/>
</dbReference>
<protein>
    <recommendedName>
        <fullName evidence="10">Dihydrolipoamide acetyltransferase component of pyruvate dehydrogenase complex</fullName>
        <ecNumber evidence="10">2.3.1.-</ecNumber>
    </recommendedName>
</protein>
<evidence type="ECO:0000256" key="3">
    <source>
        <dbReference type="ARBA" id="ARBA00007317"/>
    </source>
</evidence>
<dbReference type="SUPFAM" id="SSF52777">
    <property type="entry name" value="CoA-dependent acyltransferases"/>
    <property type="match status" value="1"/>
</dbReference>
<reference evidence="14 15" key="1">
    <citation type="journal article" date="2013" name="Nature">
        <title>Insights into bilaterian evolution from three spiralian genomes.</title>
        <authorList>
            <person name="Simakov O."/>
            <person name="Marletaz F."/>
            <person name="Cho S.J."/>
            <person name="Edsinger-Gonzales E."/>
            <person name="Havlak P."/>
            <person name="Hellsten U."/>
            <person name="Kuo D.H."/>
            <person name="Larsson T."/>
            <person name="Lv J."/>
            <person name="Arendt D."/>
            <person name="Savage R."/>
            <person name="Osoegawa K."/>
            <person name="de Jong P."/>
            <person name="Grimwood J."/>
            <person name="Chapman J.A."/>
            <person name="Shapiro H."/>
            <person name="Aerts A."/>
            <person name="Otillar R.P."/>
            <person name="Terry A.Y."/>
            <person name="Boore J.L."/>
            <person name="Grigoriev I.V."/>
            <person name="Lindberg D.R."/>
            <person name="Seaver E.C."/>
            <person name="Weisblat D.A."/>
            <person name="Putnam N.H."/>
            <person name="Rokhsar D.S."/>
        </authorList>
    </citation>
    <scope>NUCLEOTIDE SEQUENCE [LARGE SCALE GENOMIC DNA]</scope>
</reference>
<dbReference type="GO" id="GO:0005829">
    <property type="term" value="C:cytosol"/>
    <property type="evidence" value="ECO:0007669"/>
    <property type="project" value="UniProtKB-ARBA"/>
</dbReference>
<dbReference type="FunFam" id="4.10.320.10:FF:000002">
    <property type="entry name" value="Dihydrolipoamide acetyltransferase component of pyruvate dehydrogenase complex"/>
    <property type="match status" value="1"/>
</dbReference>
<dbReference type="InterPro" id="IPR011053">
    <property type="entry name" value="Single_hybrid_motif"/>
</dbReference>
<accession>V4AC07</accession>
<evidence type="ECO:0000256" key="4">
    <source>
        <dbReference type="ARBA" id="ARBA00022679"/>
    </source>
</evidence>
<dbReference type="InterPro" id="IPR000089">
    <property type="entry name" value="Biotin_lipoyl"/>
</dbReference>
<dbReference type="KEGG" id="lgi:LOTGIDRAFT_120617"/>
<sequence length="415" mass="45400">IKQFILSDIGEGIREVTLLEWFVQEGDKISQFDPVCEVKSDKASVTITCRFDGIIRKLHYNADDTALVGNPLLDIEVDDDVMDHVDQTADIDTKDGSISHVAAGVKVLATPAVRKLAIEHNLDLSEIQGTGKDGRIMKEDVLIHLESQKAASSPDPVKIVKPAASPPGVAPTETPKSRPVLGKDRTEPIRGITKAMVKVMQETLLIPHFGYYDDVDLTNLVALRREFKHHAEKQGIKFSYMPVFIKAASMALTDFPILNSSLDGKCQNVTYKAAHNIGVAMDTPEGLNVPNIKNVQSLSIFEIAEELNRLQKLGKAGKLGTNDVANGTFSLSNIGTIGGTYAKPVIQPPQVAIGAIGKIQLLPRFDYHGNVIKSSIMNISWSADHRIIDGATMARFSNKWKSYLENPATMILNLK</sequence>
<dbReference type="AlphaFoldDB" id="V4AC07"/>
<dbReference type="OrthoDB" id="202158at2759"/>
<evidence type="ECO:0000313" key="14">
    <source>
        <dbReference type="EMBL" id="ESO92635.1"/>
    </source>
</evidence>
<dbReference type="SUPFAM" id="SSF51230">
    <property type="entry name" value="Single hybrid motif"/>
    <property type="match status" value="1"/>
</dbReference>
<comment type="similarity">
    <text evidence="3 10">Belongs to the 2-oxoacid dehydrogenase family.</text>
</comment>
<dbReference type="GO" id="GO:0005759">
    <property type="term" value="C:mitochondrial matrix"/>
    <property type="evidence" value="ECO:0007669"/>
    <property type="project" value="UniProtKB-SubCell"/>
</dbReference>
<dbReference type="PANTHER" id="PTHR43178:SF5">
    <property type="entry name" value="LIPOAMIDE ACYLTRANSFERASE COMPONENT OF BRANCHED-CHAIN ALPHA-KETO ACID DEHYDROGENASE COMPLEX, MITOCHONDRIAL"/>
    <property type="match status" value="1"/>
</dbReference>
<dbReference type="InterPro" id="IPR001078">
    <property type="entry name" value="2-oxoacid_DH_actylTfrase"/>
</dbReference>
<evidence type="ECO:0000313" key="15">
    <source>
        <dbReference type="Proteomes" id="UP000030746"/>
    </source>
</evidence>
<dbReference type="InterPro" id="IPR050743">
    <property type="entry name" value="2-oxoacid_DH_E2_comp"/>
</dbReference>
<dbReference type="FunFam" id="2.40.50.100:FF:000013">
    <property type="entry name" value="Dihydrolipoamide acetyltransferase component of pyruvate dehydrogenase complex"/>
    <property type="match status" value="1"/>
</dbReference>
<keyword evidence="15" id="KW-1185">Reference proteome</keyword>
<dbReference type="SUPFAM" id="SSF47005">
    <property type="entry name" value="Peripheral subunit-binding domain of 2-oxo acid dehydrogenase complex"/>
    <property type="match status" value="1"/>
</dbReference>
<dbReference type="GO" id="GO:0016407">
    <property type="term" value="F:acetyltransferase activity"/>
    <property type="evidence" value="ECO:0007669"/>
    <property type="project" value="TreeGrafter"/>
</dbReference>
<dbReference type="InterPro" id="IPR003016">
    <property type="entry name" value="2-oxoA_DH_lipoyl-BS"/>
</dbReference>
<dbReference type="CTD" id="20231882"/>
<keyword evidence="8 10" id="KW-0012">Acyltransferase</keyword>
<dbReference type="EMBL" id="KB202050">
    <property type="protein sequence ID" value="ESO92635.1"/>
    <property type="molecule type" value="Genomic_DNA"/>
</dbReference>
<dbReference type="GO" id="GO:0031405">
    <property type="term" value="F:lipoic acid binding"/>
    <property type="evidence" value="ECO:0007669"/>
    <property type="project" value="TreeGrafter"/>
</dbReference>
<feature type="non-terminal residue" evidence="14">
    <location>
        <position position="1"/>
    </location>
</feature>
<dbReference type="Gene3D" id="3.30.559.10">
    <property type="entry name" value="Chloramphenicol acetyltransferase-like domain"/>
    <property type="match status" value="1"/>
</dbReference>
<evidence type="ECO:0000256" key="11">
    <source>
        <dbReference type="SAM" id="MobiDB-lite"/>
    </source>
</evidence>
<dbReference type="RefSeq" id="XP_009056776.1">
    <property type="nucleotide sequence ID" value="XM_009058528.1"/>
</dbReference>
<dbReference type="Gene3D" id="4.10.320.10">
    <property type="entry name" value="E3-binding domain"/>
    <property type="match status" value="1"/>
</dbReference>
<keyword evidence="6" id="KW-0809">Transit peptide</keyword>
<dbReference type="InterPro" id="IPR036625">
    <property type="entry name" value="E3-bd_dom_sf"/>
</dbReference>
<proteinExistence type="inferred from homology"/>
<evidence type="ECO:0000256" key="9">
    <source>
        <dbReference type="ARBA" id="ARBA00051775"/>
    </source>
</evidence>
<dbReference type="PROSITE" id="PS00189">
    <property type="entry name" value="LIPOYL"/>
    <property type="match status" value="1"/>
</dbReference>
<dbReference type="GeneID" id="20231882"/>
<keyword evidence="5 10" id="KW-0450">Lipoyl</keyword>
<evidence type="ECO:0000259" key="12">
    <source>
        <dbReference type="PROSITE" id="PS50968"/>
    </source>
</evidence>
<organism evidence="14 15">
    <name type="scientific">Lottia gigantea</name>
    <name type="common">Giant owl limpet</name>
    <dbReference type="NCBI Taxonomy" id="225164"/>
    <lineage>
        <taxon>Eukaryota</taxon>
        <taxon>Metazoa</taxon>
        <taxon>Spiralia</taxon>
        <taxon>Lophotrochozoa</taxon>
        <taxon>Mollusca</taxon>
        <taxon>Gastropoda</taxon>
        <taxon>Patellogastropoda</taxon>
        <taxon>Lottioidea</taxon>
        <taxon>Lottiidae</taxon>
        <taxon>Lottia</taxon>
    </lineage>
</organism>
<dbReference type="InterPro" id="IPR023213">
    <property type="entry name" value="CAT-like_dom_sf"/>
</dbReference>
<dbReference type="EC" id="2.3.1.-" evidence="10"/>
<dbReference type="Pfam" id="PF00198">
    <property type="entry name" value="2-oxoacid_dh"/>
    <property type="match status" value="1"/>
</dbReference>